<evidence type="ECO:0000256" key="2">
    <source>
        <dbReference type="ARBA" id="ARBA00008404"/>
    </source>
</evidence>
<feature type="transmembrane region" description="Helical" evidence="3">
    <location>
        <begin position="6"/>
        <end position="27"/>
    </location>
</feature>
<evidence type="ECO:0000313" key="4">
    <source>
        <dbReference type="EMBL" id="MCD2491362.1"/>
    </source>
</evidence>
<gene>
    <name evidence="4" type="ORF">LQE92_01810</name>
</gene>
<evidence type="ECO:0000313" key="5">
    <source>
        <dbReference type="Proteomes" id="UP001299265"/>
    </source>
</evidence>
<feature type="transmembrane region" description="Helical" evidence="3">
    <location>
        <begin position="67"/>
        <end position="86"/>
    </location>
</feature>
<comment type="caution">
    <text evidence="4">The sequence shown here is derived from an EMBL/GenBank/DDBJ whole genome shotgun (WGS) entry which is preliminary data.</text>
</comment>
<dbReference type="AlphaFoldDB" id="A0AAP2RG49"/>
<keyword evidence="3" id="KW-0812">Transmembrane</keyword>
<protein>
    <submittedName>
        <fullName evidence="4">Monovalent cation/H(+) antiporter subunit G</fullName>
    </submittedName>
</protein>
<feature type="transmembrane region" description="Helical" evidence="3">
    <location>
        <begin position="39"/>
        <end position="61"/>
    </location>
</feature>
<dbReference type="PANTHER" id="PTHR34703">
    <property type="entry name" value="ANTIPORTER SUBUNIT MNHG2-RELATED"/>
    <property type="match status" value="1"/>
</dbReference>
<comment type="subcellular location">
    <subcellularLocation>
        <location evidence="1">Membrane</location>
        <topology evidence="1">Multi-pass membrane protein</topology>
    </subcellularLocation>
</comment>
<dbReference type="GO" id="GO:0015385">
    <property type="term" value="F:sodium:proton antiporter activity"/>
    <property type="evidence" value="ECO:0007669"/>
    <property type="project" value="TreeGrafter"/>
</dbReference>
<dbReference type="RefSeq" id="WP_231061300.1">
    <property type="nucleotide sequence ID" value="NZ_JAJNOR010000001.1"/>
</dbReference>
<proteinExistence type="inferred from homology"/>
<evidence type="ECO:0000256" key="3">
    <source>
        <dbReference type="SAM" id="Phobius"/>
    </source>
</evidence>
<dbReference type="Pfam" id="PF03334">
    <property type="entry name" value="PhaG_MnhG_YufB"/>
    <property type="match status" value="1"/>
</dbReference>
<dbReference type="InterPro" id="IPR005133">
    <property type="entry name" value="PhaG_MnhG_YufB"/>
</dbReference>
<accession>A0AAP2RG49</accession>
<dbReference type="EMBL" id="JAJNOR010000001">
    <property type="protein sequence ID" value="MCD2491362.1"/>
    <property type="molecule type" value="Genomic_DNA"/>
</dbReference>
<reference evidence="4 5" key="1">
    <citation type="submission" date="2021-11" db="EMBL/GenBank/DDBJ databases">
        <title>Lacrimispora sp. nov. NSJ-141 isolated from human feces.</title>
        <authorList>
            <person name="Abdugheni R."/>
        </authorList>
    </citation>
    <scope>NUCLEOTIDE SEQUENCE [LARGE SCALE GENOMIC DNA]</scope>
    <source>
        <strain evidence="4 5">NSJ-141</strain>
    </source>
</reference>
<keyword evidence="3" id="KW-1133">Transmembrane helix</keyword>
<evidence type="ECO:0000256" key="1">
    <source>
        <dbReference type="ARBA" id="ARBA00004141"/>
    </source>
</evidence>
<keyword evidence="3" id="KW-0472">Membrane</keyword>
<sequence>MEWVRFGISAAFLLFGILMFLAASIGVNRFRRALNRMHAAALGDTLGILFVILGLIIWKGISFDSLKLLLVVLFFWLASPVAGHMISRLEVTTDEDLGEIEVEHHEDI</sequence>
<keyword evidence="5" id="KW-1185">Reference proteome</keyword>
<comment type="similarity">
    <text evidence="2">Belongs to the CPA3 antiporters (TC 2.A.63) subunit G family.</text>
</comment>
<organism evidence="4 5">
    <name type="scientific">Lientehia hominis</name>
    <dbReference type="NCBI Taxonomy" id="2897778"/>
    <lineage>
        <taxon>Bacteria</taxon>
        <taxon>Bacillati</taxon>
        <taxon>Bacillota</taxon>
        <taxon>Clostridia</taxon>
        <taxon>Lachnospirales</taxon>
        <taxon>Lachnospiraceae</taxon>
        <taxon>Lientehia</taxon>
    </lineage>
</organism>
<name>A0AAP2RG49_9FIRM</name>
<dbReference type="Proteomes" id="UP001299265">
    <property type="component" value="Unassembled WGS sequence"/>
</dbReference>
<dbReference type="PANTHER" id="PTHR34703:SF1">
    <property type="entry name" value="ANTIPORTER SUBUNIT MNHG2-RELATED"/>
    <property type="match status" value="1"/>
</dbReference>